<feature type="signal peptide" evidence="1">
    <location>
        <begin position="1"/>
        <end position="28"/>
    </location>
</feature>
<evidence type="ECO:0000313" key="2">
    <source>
        <dbReference type="EMBL" id="KAG7354236.1"/>
    </source>
</evidence>
<keyword evidence="3" id="KW-1185">Reference proteome</keyword>
<comment type="caution">
    <text evidence="2">The sequence shown here is derived from an EMBL/GenBank/DDBJ whole genome shotgun (WGS) entry which is preliminary data.</text>
</comment>
<reference evidence="2" key="1">
    <citation type="journal article" date="2021" name="Sci. Rep.">
        <title>Diploid genomic architecture of Nitzschia inconspicua, an elite biomass production diatom.</title>
        <authorList>
            <person name="Oliver A."/>
            <person name="Podell S."/>
            <person name="Pinowska A."/>
            <person name="Traller J.C."/>
            <person name="Smith S.R."/>
            <person name="McClure R."/>
            <person name="Beliaev A."/>
            <person name="Bohutskyi P."/>
            <person name="Hill E.A."/>
            <person name="Rabines A."/>
            <person name="Zheng H."/>
            <person name="Allen L.Z."/>
            <person name="Kuo A."/>
            <person name="Grigoriev I.V."/>
            <person name="Allen A.E."/>
            <person name="Hazlebeck D."/>
            <person name="Allen E.E."/>
        </authorList>
    </citation>
    <scope>NUCLEOTIDE SEQUENCE</scope>
    <source>
        <strain evidence="2">Hildebrandi</strain>
    </source>
</reference>
<gene>
    <name evidence="2" type="ORF">IV203_003592</name>
</gene>
<sequence>MTVVSGILFSRSVRSSFASLTLAPLASAASTTAVASEAPKHNTNPFLVRIQFPAPNSNNNHDDDNDDTSNLISELRSYCRRHYKLGDRIDISHGQWEDCHTCTNCNNSIRQHIFIFITVVDVHLPVFVI</sequence>
<feature type="chain" id="PRO_5039885695" evidence="1">
    <location>
        <begin position="29"/>
        <end position="129"/>
    </location>
</feature>
<keyword evidence="1" id="KW-0732">Signal</keyword>
<dbReference type="AlphaFoldDB" id="A0A9K3PPD9"/>
<accession>A0A9K3PPD9</accession>
<evidence type="ECO:0000313" key="3">
    <source>
        <dbReference type="Proteomes" id="UP000693970"/>
    </source>
</evidence>
<reference evidence="2" key="2">
    <citation type="submission" date="2021-04" db="EMBL/GenBank/DDBJ databases">
        <authorList>
            <person name="Podell S."/>
        </authorList>
    </citation>
    <scope>NUCLEOTIDE SEQUENCE</scope>
    <source>
        <strain evidence="2">Hildebrandi</strain>
    </source>
</reference>
<proteinExistence type="predicted"/>
<evidence type="ECO:0000256" key="1">
    <source>
        <dbReference type="SAM" id="SignalP"/>
    </source>
</evidence>
<organism evidence="2 3">
    <name type="scientific">Nitzschia inconspicua</name>
    <dbReference type="NCBI Taxonomy" id="303405"/>
    <lineage>
        <taxon>Eukaryota</taxon>
        <taxon>Sar</taxon>
        <taxon>Stramenopiles</taxon>
        <taxon>Ochrophyta</taxon>
        <taxon>Bacillariophyta</taxon>
        <taxon>Bacillariophyceae</taxon>
        <taxon>Bacillariophycidae</taxon>
        <taxon>Bacillariales</taxon>
        <taxon>Bacillariaceae</taxon>
        <taxon>Nitzschia</taxon>
    </lineage>
</organism>
<name>A0A9K3PPD9_9STRA</name>
<dbReference type="EMBL" id="JAGRRH010000016">
    <property type="protein sequence ID" value="KAG7354236.1"/>
    <property type="molecule type" value="Genomic_DNA"/>
</dbReference>
<dbReference type="Proteomes" id="UP000693970">
    <property type="component" value="Unassembled WGS sequence"/>
</dbReference>
<protein>
    <submittedName>
        <fullName evidence="2">Uncharacterized protein</fullName>
    </submittedName>
</protein>